<keyword evidence="2" id="KW-0732">Signal</keyword>
<dbReference type="SUPFAM" id="SSF49384">
    <property type="entry name" value="Carbohydrate-binding domain"/>
    <property type="match status" value="1"/>
</dbReference>
<dbReference type="GO" id="GO:0030246">
    <property type="term" value="F:carbohydrate binding"/>
    <property type="evidence" value="ECO:0007669"/>
    <property type="project" value="InterPro"/>
</dbReference>
<dbReference type="STRING" id="1798325.A2834_02795"/>
<keyword evidence="1" id="KW-1133">Transmembrane helix</keyword>
<dbReference type="CDD" id="cd08547">
    <property type="entry name" value="Type_II_cohesin"/>
    <property type="match status" value="1"/>
</dbReference>
<comment type="caution">
    <text evidence="3">The sequence shown here is derived from an EMBL/GenBank/DDBJ whole genome shotgun (WGS) entry which is preliminary data.</text>
</comment>
<feature type="chain" id="PRO_5009521954" description="Cohesin domain-containing protein" evidence="2">
    <location>
        <begin position="20"/>
        <end position="204"/>
    </location>
</feature>
<dbReference type="Gene3D" id="2.60.40.680">
    <property type="match status" value="1"/>
</dbReference>
<dbReference type="AlphaFoldDB" id="A0A1F5VFU1"/>
<evidence type="ECO:0008006" key="5">
    <source>
        <dbReference type="Google" id="ProtNLM"/>
    </source>
</evidence>
<protein>
    <recommendedName>
        <fullName evidence="5">Cohesin domain-containing protein</fullName>
    </recommendedName>
</protein>
<evidence type="ECO:0000256" key="1">
    <source>
        <dbReference type="SAM" id="Phobius"/>
    </source>
</evidence>
<dbReference type="Proteomes" id="UP000179251">
    <property type="component" value="Unassembled WGS sequence"/>
</dbReference>
<evidence type="ECO:0000313" key="3">
    <source>
        <dbReference type="EMBL" id="OGF62284.1"/>
    </source>
</evidence>
<feature type="transmembrane region" description="Helical" evidence="1">
    <location>
        <begin position="166"/>
        <end position="188"/>
    </location>
</feature>
<dbReference type="EMBL" id="MFHD01000020">
    <property type="protein sequence ID" value="OGF62284.1"/>
    <property type="molecule type" value="Genomic_DNA"/>
</dbReference>
<evidence type="ECO:0000313" key="4">
    <source>
        <dbReference type="Proteomes" id="UP000179251"/>
    </source>
</evidence>
<feature type="signal peptide" evidence="2">
    <location>
        <begin position="1"/>
        <end position="19"/>
    </location>
</feature>
<organism evidence="3 4">
    <name type="scientific">Candidatus Giovannonibacteria bacterium RIFCSPHIGHO2_01_FULL_45_23</name>
    <dbReference type="NCBI Taxonomy" id="1798325"/>
    <lineage>
        <taxon>Bacteria</taxon>
        <taxon>Candidatus Giovannoniibacteriota</taxon>
    </lineage>
</organism>
<dbReference type="InterPro" id="IPR008965">
    <property type="entry name" value="CBM2/CBM3_carb-bd_dom_sf"/>
</dbReference>
<sequence length="204" mass="22173">MFALFGVLMLLAQAQQLGASLYISPPSENPRVGNNFTLQIKTDSLEQPINAIKGVLSYNKERVEIINVSKIGSIFNLWVEEPQFSNVEGKLRFQGGVPKPGFIGNGGTVLLVILRAKTAGPTSLIWEKGEVLAADGKGTNILSNLQNLSFVVEADVVSKTEGGGAYWLFIANSAFLAIFLAIGLFFAAKAILKYHDKRFHHGHK</sequence>
<evidence type="ECO:0000256" key="2">
    <source>
        <dbReference type="SAM" id="SignalP"/>
    </source>
</evidence>
<proteinExistence type="predicted"/>
<name>A0A1F5VFU1_9BACT</name>
<keyword evidence="1" id="KW-0472">Membrane</keyword>
<accession>A0A1F5VFU1</accession>
<reference evidence="3 4" key="1">
    <citation type="journal article" date="2016" name="Nat. Commun.">
        <title>Thousands of microbial genomes shed light on interconnected biogeochemical processes in an aquifer system.</title>
        <authorList>
            <person name="Anantharaman K."/>
            <person name="Brown C.T."/>
            <person name="Hug L.A."/>
            <person name="Sharon I."/>
            <person name="Castelle C.J."/>
            <person name="Probst A.J."/>
            <person name="Thomas B.C."/>
            <person name="Singh A."/>
            <person name="Wilkins M.J."/>
            <person name="Karaoz U."/>
            <person name="Brodie E.L."/>
            <person name="Williams K.H."/>
            <person name="Hubbard S.S."/>
            <person name="Banfield J.F."/>
        </authorList>
    </citation>
    <scope>NUCLEOTIDE SEQUENCE [LARGE SCALE GENOMIC DNA]</scope>
</reference>
<gene>
    <name evidence="3" type="ORF">A2834_02795</name>
</gene>
<keyword evidence="1" id="KW-0812">Transmembrane</keyword>